<keyword evidence="5" id="KW-1185">Reference proteome</keyword>
<keyword evidence="1" id="KW-0496">Mitochondrion</keyword>
<reference evidence="4 5" key="1">
    <citation type="submission" date="2024-10" db="EMBL/GenBank/DDBJ databases">
        <title>Updated reference genomes for cyclostephanoid diatoms.</title>
        <authorList>
            <person name="Roberts W.R."/>
            <person name="Alverson A.J."/>
        </authorList>
    </citation>
    <scope>NUCLEOTIDE SEQUENCE [LARGE SCALE GENOMIC DNA]</scope>
    <source>
        <strain evidence="4 5">AJA228-03</strain>
    </source>
</reference>
<evidence type="ECO:0000313" key="5">
    <source>
        <dbReference type="Proteomes" id="UP001530377"/>
    </source>
</evidence>
<dbReference type="InterPro" id="IPR036714">
    <property type="entry name" value="SDH_sf"/>
</dbReference>
<organism evidence="4 5">
    <name type="scientific">Cyclostephanos tholiformis</name>
    <dbReference type="NCBI Taxonomy" id="382380"/>
    <lineage>
        <taxon>Eukaryota</taxon>
        <taxon>Sar</taxon>
        <taxon>Stramenopiles</taxon>
        <taxon>Ochrophyta</taxon>
        <taxon>Bacillariophyta</taxon>
        <taxon>Coscinodiscophyceae</taxon>
        <taxon>Thalassiosirophycidae</taxon>
        <taxon>Stephanodiscales</taxon>
        <taxon>Stephanodiscaceae</taxon>
        <taxon>Cyclostephanos</taxon>
    </lineage>
</organism>
<dbReference type="EMBL" id="JALLPB020000150">
    <property type="protein sequence ID" value="KAL3816429.1"/>
    <property type="molecule type" value="Genomic_DNA"/>
</dbReference>
<dbReference type="PANTHER" id="PTHR12469:SF2">
    <property type="entry name" value="SUCCINATE DEHYDROGENASE ASSEMBLY FACTOR 2, MITOCHONDRIAL"/>
    <property type="match status" value="1"/>
</dbReference>
<proteinExistence type="predicted"/>
<keyword evidence="2" id="KW-0143">Chaperone</keyword>
<dbReference type="PANTHER" id="PTHR12469">
    <property type="entry name" value="PROTEIN EMI5 HOMOLOG, MITOCHONDRIAL"/>
    <property type="match status" value="1"/>
</dbReference>
<dbReference type="Gene3D" id="1.10.150.250">
    <property type="entry name" value="Flavinator of succinate dehydrogenase"/>
    <property type="match status" value="1"/>
</dbReference>
<comment type="caution">
    <text evidence="4">The sequence shown here is derived from an EMBL/GenBank/DDBJ whole genome shotgun (WGS) entry which is preliminary data.</text>
</comment>
<evidence type="ECO:0000256" key="2">
    <source>
        <dbReference type="ARBA" id="ARBA00023186"/>
    </source>
</evidence>
<dbReference type="Pfam" id="PF03937">
    <property type="entry name" value="Sdh5"/>
    <property type="match status" value="1"/>
</dbReference>
<feature type="region of interest" description="Disordered" evidence="3">
    <location>
        <begin position="1"/>
        <end position="31"/>
    </location>
</feature>
<name>A0ABD3RW28_9STRA</name>
<dbReference type="AlphaFoldDB" id="A0ABD3RW28"/>
<dbReference type="InterPro" id="IPR005631">
    <property type="entry name" value="SDH"/>
</dbReference>
<evidence type="ECO:0008006" key="6">
    <source>
        <dbReference type="Google" id="ProtNLM"/>
    </source>
</evidence>
<dbReference type="FunFam" id="1.10.150.250:FF:000004">
    <property type="entry name" value="Succinate dehydrogenase assembly factor 2, mitochondrial"/>
    <property type="match status" value="1"/>
</dbReference>
<protein>
    <recommendedName>
        <fullName evidence="6">Succinate dehydrogenase assembly factor 2, mitochondrial</fullName>
    </recommendedName>
</protein>
<dbReference type="SUPFAM" id="SSF109910">
    <property type="entry name" value="YgfY-like"/>
    <property type="match status" value="1"/>
</dbReference>
<gene>
    <name evidence="4" type="ORF">ACHAXA_007365</name>
</gene>
<evidence type="ECO:0000313" key="4">
    <source>
        <dbReference type="EMBL" id="KAL3816429.1"/>
    </source>
</evidence>
<accession>A0ABD3RW28</accession>
<dbReference type="Proteomes" id="UP001530377">
    <property type="component" value="Unassembled WGS sequence"/>
</dbReference>
<sequence length="226" mass="25548">MLPHIRRSTASTSRTLLHPRRSSRATPTSSSPLVVVASTIGNDNANTTAATTIMRRAYVGGAGEMKSRRENAKQDDAIAMREQELWDRARPRYDAIMERHVRLPSMKNSGRGDGNDDDRTSSALDVRRKRLVYRSKQRGWLEVDLLLGTWASMNVHALNAEELDQFEEFVNMETIDIYNVLTLRSDVPEGMGGTLVERIQDWCKGSPLGKADKEKYDEVKTRNNLI</sequence>
<evidence type="ECO:0000256" key="1">
    <source>
        <dbReference type="ARBA" id="ARBA00023128"/>
    </source>
</evidence>
<evidence type="ECO:0000256" key="3">
    <source>
        <dbReference type="SAM" id="MobiDB-lite"/>
    </source>
</evidence>